<evidence type="ECO:0000313" key="2">
    <source>
        <dbReference type="EMBL" id="KAG0454027.1"/>
    </source>
</evidence>
<evidence type="ECO:0000313" key="3">
    <source>
        <dbReference type="Proteomes" id="UP000639772"/>
    </source>
</evidence>
<dbReference type="Pfam" id="PF14144">
    <property type="entry name" value="DOG1"/>
    <property type="match status" value="1"/>
</dbReference>
<protein>
    <recommendedName>
        <fullName evidence="1">DOG1 domain-containing protein</fullName>
    </recommendedName>
</protein>
<dbReference type="PROSITE" id="PS51806">
    <property type="entry name" value="DOG1"/>
    <property type="match status" value="1"/>
</dbReference>
<dbReference type="EMBL" id="JADCNM010000014">
    <property type="protein sequence ID" value="KAG0454027.1"/>
    <property type="molecule type" value="Genomic_DNA"/>
</dbReference>
<sequence length="295" mass="32880">MLHGFNSKAAKSATADRRNGGKKNTCLLKDFYADWLENLRSTLLPLLRQSISLASSSIVDESPSCPVSLIGAMASTSVDVLASNVRSLHAHFDAYFQALDLAAGQDVTQVLSPGDWRSPLEKPFLFLGDFHPAILTILLRSFLDPSFRSISVPSSSYPFSRAWKDPSRDLIAKVEQIERGLRLIVPTLVQRLRDVQKVFFEAAVDSWVAGHQRVEASSEVPEDVIKSHLRELECIFGDANRLRRSILGEILAAIDVYQAALFLESLSNFVIGYSDEDVIREYEQRKRSSSNLLPL</sequence>
<dbReference type="OrthoDB" id="683795at2759"/>
<dbReference type="InterPro" id="IPR025422">
    <property type="entry name" value="TGA_domain"/>
</dbReference>
<evidence type="ECO:0000259" key="1">
    <source>
        <dbReference type="PROSITE" id="PS51806"/>
    </source>
</evidence>
<name>A0A835UA38_VANPL</name>
<accession>A0A835UA38</accession>
<gene>
    <name evidence="2" type="ORF">HPP92_025331</name>
</gene>
<comment type="caution">
    <text evidence="2">The sequence shown here is derived from an EMBL/GenBank/DDBJ whole genome shotgun (WGS) entry which is preliminary data.</text>
</comment>
<dbReference type="PANTHER" id="PTHR46354">
    <property type="entry name" value="DOG1 DOMAIN-CONTAINING PROTEIN"/>
    <property type="match status" value="1"/>
</dbReference>
<dbReference type="AlphaFoldDB" id="A0A835UA38"/>
<dbReference type="GO" id="GO:0006351">
    <property type="term" value="P:DNA-templated transcription"/>
    <property type="evidence" value="ECO:0007669"/>
    <property type="project" value="InterPro"/>
</dbReference>
<dbReference type="Proteomes" id="UP000639772">
    <property type="component" value="Unassembled WGS sequence"/>
</dbReference>
<dbReference type="PANTHER" id="PTHR46354:SF9">
    <property type="entry name" value="PROTEIN INAPERTURATE POLLEN1"/>
    <property type="match status" value="1"/>
</dbReference>
<organism evidence="2 3">
    <name type="scientific">Vanilla planifolia</name>
    <name type="common">Vanilla</name>
    <dbReference type="NCBI Taxonomy" id="51239"/>
    <lineage>
        <taxon>Eukaryota</taxon>
        <taxon>Viridiplantae</taxon>
        <taxon>Streptophyta</taxon>
        <taxon>Embryophyta</taxon>
        <taxon>Tracheophyta</taxon>
        <taxon>Spermatophyta</taxon>
        <taxon>Magnoliopsida</taxon>
        <taxon>Liliopsida</taxon>
        <taxon>Asparagales</taxon>
        <taxon>Orchidaceae</taxon>
        <taxon>Vanilloideae</taxon>
        <taxon>Vanilleae</taxon>
        <taxon>Vanilla</taxon>
    </lineage>
</organism>
<feature type="domain" description="DOG1" evidence="1">
    <location>
        <begin position="25"/>
        <end position="283"/>
    </location>
</feature>
<dbReference type="InterPro" id="IPR051886">
    <property type="entry name" value="Seed_Dev/Stress_Resp_Reg"/>
</dbReference>
<reference evidence="2 3" key="1">
    <citation type="journal article" date="2020" name="Nat. Food">
        <title>A phased Vanilla planifolia genome enables genetic improvement of flavour and production.</title>
        <authorList>
            <person name="Hasing T."/>
            <person name="Tang H."/>
            <person name="Brym M."/>
            <person name="Khazi F."/>
            <person name="Huang T."/>
            <person name="Chambers A.H."/>
        </authorList>
    </citation>
    <scope>NUCLEOTIDE SEQUENCE [LARGE SCALE GENOMIC DNA]</scope>
    <source>
        <tissue evidence="2">Leaf</tissue>
    </source>
</reference>
<dbReference type="GO" id="GO:0043565">
    <property type="term" value="F:sequence-specific DNA binding"/>
    <property type="evidence" value="ECO:0007669"/>
    <property type="project" value="InterPro"/>
</dbReference>
<proteinExistence type="predicted"/>